<dbReference type="InterPro" id="IPR031446">
    <property type="entry name" value="PCM1_C"/>
</dbReference>
<gene>
    <name evidence="3" type="ORF">LOD99_9923</name>
</gene>
<comment type="caution">
    <text evidence="3">The sequence shown here is derived from an EMBL/GenBank/DDBJ whole genome shotgun (WGS) entry which is preliminary data.</text>
</comment>
<reference evidence="3 4" key="1">
    <citation type="journal article" date="2023" name="BMC Biol.">
        <title>The compact genome of the sponge Oopsacas minuta (Hexactinellida) is lacking key metazoan core genes.</title>
        <authorList>
            <person name="Santini S."/>
            <person name="Schenkelaars Q."/>
            <person name="Jourda C."/>
            <person name="Duchesne M."/>
            <person name="Belahbib H."/>
            <person name="Rocher C."/>
            <person name="Selva M."/>
            <person name="Riesgo A."/>
            <person name="Vervoort M."/>
            <person name="Leys S.P."/>
            <person name="Kodjabachian L."/>
            <person name="Le Bivic A."/>
            <person name="Borchiellini C."/>
            <person name="Claverie J.M."/>
            <person name="Renard E."/>
        </authorList>
    </citation>
    <scope>NUCLEOTIDE SEQUENCE [LARGE SCALE GENOMIC DNA]</scope>
    <source>
        <strain evidence="3">SPO-2</strain>
    </source>
</reference>
<organism evidence="3 4">
    <name type="scientific">Oopsacas minuta</name>
    <dbReference type="NCBI Taxonomy" id="111878"/>
    <lineage>
        <taxon>Eukaryota</taxon>
        <taxon>Metazoa</taxon>
        <taxon>Porifera</taxon>
        <taxon>Hexactinellida</taxon>
        <taxon>Hexasterophora</taxon>
        <taxon>Lyssacinosida</taxon>
        <taxon>Leucopsacidae</taxon>
        <taxon>Oopsacas</taxon>
    </lineage>
</organism>
<dbReference type="GO" id="GO:0016514">
    <property type="term" value="C:SWI/SNF complex"/>
    <property type="evidence" value="ECO:0007669"/>
    <property type="project" value="TreeGrafter"/>
</dbReference>
<evidence type="ECO:0000259" key="2">
    <source>
        <dbReference type="Pfam" id="PF15717"/>
    </source>
</evidence>
<feature type="compositionally biased region" description="Pro residues" evidence="1">
    <location>
        <begin position="80"/>
        <end position="93"/>
    </location>
</feature>
<sequence>MYTPTYYPPVHYCTTPHCITPQPFPLFCHSLPIAPYHQTAPPPPPVPLSYPTPTPYHQTAPPPPVPLSYPSPTPYHQTAPHPPPVPLSYPTPTPYHQTAPHPPPVPLSYPTPTPYHQTAPPAPPVPLSYPTPTPYHQTAPHPPPVPLSYPTPTPYHQTAPHPPPVPLSYPTPTPPAFYPSSVHCNMYQSLPIPCPCPGPGPGPGPAIHPVNQWIQQPYVPKTASCTQTDLTFSDNPLSSQHRLSSARDNPSRRELSPIPSYRQQQQEDNVEVDCSLLLPAAPGRRSAPFTSTNSQKRFSPGLESPSFDQVREEIYSEVASLISENETRLYHMLKFLRAVRSLNTDYLVQCGLSSLNHVINNFQNPDVIDFEALRTAISDEDDISEVTAYPSEGDFEEGVVSAWQQQVYTLVSLLIRFLRKHLDECCEAELLQLIYRHIEDLLSELFPEEIALRLWRVVDLDVQAILSRYATEKLRDCIEDLLVELSGLFSLQDVMYIALSNSLQQQQQQQQQQQLSYESEDGEGCERDIRDQARDDALASVTQNTPPQVATEAENVTDKSSKSIAIVIERS</sequence>
<evidence type="ECO:0000256" key="1">
    <source>
        <dbReference type="SAM" id="MobiDB-lite"/>
    </source>
</evidence>
<feature type="compositionally biased region" description="Pro residues" evidence="1">
    <location>
        <begin position="120"/>
        <end position="133"/>
    </location>
</feature>
<dbReference type="GO" id="GO:0045893">
    <property type="term" value="P:positive regulation of DNA-templated transcription"/>
    <property type="evidence" value="ECO:0007669"/>
    <property type="project" value="TreeGrafter"/>
</dbReference>
<proteinExistence type="predicted"/>
<feature type="compositionally biased region" description="Pro residues" evidence="1">
    <location>
        <begin position="140"/>
        <end position="153"/>
    </location>
</feature>
<feature type="compositionally biased region" description="Pro residues" evidence="1">
    <location>
        <begin position="100"/>
        <end position="113"/>
    </location>
</feature>
<feature type="region of interest" description="Disordered" evidence="1">
    <location>
        <begin position="510"/>
        <end position="557"/>
    </location>
</feature>
<protein>
    <submittedName>
        <fullName evidence="3">Pericentriolar material 1 protein-like</fullName>
    </submittedName>
</protein>
<dbReference type="AlphaFoldDB" id="A0AAV7KL87"/>
<feature type="region of interest" description="Disordered" evidence="1">
    <location>
        <begin position="229"/>
        <end position="268"/>
    </location>
</feature>
<feature type="compositionally biased region" description="Polar residues" evidence="1">
    <location>
        <begin position="229"/>
        <end position="248"/>
    </location>
</feature>
<dbReference type="InterPro" id="IPR052438">
    <property type="entry name" value="Chromatin_remod/trans_coact"/>
</dbReference>
<evidence type="ECO:0000313" key="4">
    <source>
        <dbReference type="Proteomes" id="UP001165289"/>
    </source>
</evidence>
<feature type="region of interest" description="Disordered" evidence="1">
    <location>
        <begin position="44"/>
        <end position="163"/>
    </location>
</feature>
<feature type="compositionally biased region" description="Polar residues" evidence="1">
    <location>
        <begin position="288"/>
        <end position="297"/>
    </location>
</feature>
<dbReference type="PANTHER" id="PTHR15572">
    <property type="entry name" value="GLIOMA TUMOR SUPPRESSOR CANDIDATE REGION GENE 1"/>
    <property type="match status" value="1"/>
</dbReference>
<feature type="domain" description="Pericentriolar material 1 protein C-terminal" evidence="2">
    <location>
        <begin position="405"/>
        <end position="521"/>
    </location>
</feature>
<feature type="domain" description="Pericentriolar material 1 protein C-terminal" evidence="2">
    <location>
        <begin position="307"/>
        <end position="361"/>
    </location>
</feature>
<dbReference type="PANTHER" id="PTHR15572:SF0">
    <property type="entry name" value="GLUTAMINE-RICH PROTEIN-RELATED"/>
    <property type="match status" value="1"/>
</dbReference>
<keyword evidence="4" id="KW-1185">Reference proteome</keyword>
<accession>A0AAV7KL87</accession>
<dbReference type="Proteomes" id="UP001165289">
    <property type="component" value="Unassembled WGS sequence"/>
</dbReference>
<feature type="region of interest" description="Disordered" evidence="1">
    <location>
        <begin position="283"/>
        <end position="304"/>
    </location>
</feature>
<dbReference type="EMBL" id="JAKMXF010000010">
    <property type="protein sequence ID" value="KAI6661681.1"/>
    <property type="molecule type" value="Genomic_DNA"/>
</dbReference>
<feature type="compositionally biased region" description="Pro residues" evidence="1">
    <location>
        <begin position="44"/>
        <end position="73"/>
    </location>
</feature>
<name>A0AAV7KL87_9METZ</name>
<feature type="compositionally biased region" description="Basic and acidic residues" evidence="1">
    <location>
        <begin position="524"/>
        <end position="537"/>
    </location>
</feature>
<evidence type="ECO:0000313" key="3">
    <source>
        <dbReference type="EMBL" id="KAI6661681.1"/>
    </source>
</evidence>
<dbReference type="Pfam" id="PF15717">
    <property type="entry name" value="PCM1_C"/>
    <property type="match status" value="2"/>
</dbReference>